<dbReference type="EMBL" id="GDJX01018542">
    <property type="protein sequence ID" value="JAT49394.1"/>
    <property type="molecule type" value="Transcribed_RNA"/>
</dbReference>
<dbReference type="GO" id="GO:0016560">
    <property type="term" value="P:protein import into peroxisome matrix, docking"/>
    <property type="evidence" value="ECO:0007669"/>
    <property type="project" value="UniProtKB-UniRule"/>
</dbReference>
<keyword evidence="3 14" id="KW-0813">Transport</keyword>
<evidence type="ECO:0000256" key="9">
    <source>
        <dbReference type="ARBA" id="ARBA00023140"/>
    </source>
</evidence>
<feature type="region of interest" description="Disordered" evidence="15">
    <location>
        <begin position="1"/>
        <end position="57"/>
    </location>
</feature>
<keyword evidence="8 14" id="KW-0472">Membrane</keyword>
<feature type="compositionally biased region" description="Polar residues" evidence="15">
    <location>
        <begin position="514"/>
        <end position="527"/>
    </location>
</feature>
<sequence length="571" mass="61828">MATQQATATRLAAGDEKPQNSEQSSPGAAPPMAKPIDGDNKVSQNSSEEAASESFKRSIALGLEQPMREEQVQNAVKFLSHPKVRGSPVIYRRSFLEKKGLTREEIDEAFRRVPDPPSNAASVEAVNPTQGNQQKPSTSLQPQVPTPTIQTGAVPSSIVPMAPAPQKSRFQWSHFFVAVGVLGTSGAGSALLFKNAVLPRLKAWIRKVSKEEDDDGKEEKLVPSLAEKTAEAAEAAKSAASAAAVVAKACQDLLSTRGEEKKQFEAFMGLLDAQVKEMKSMGGVISKLEAAREVTHPQEKRISDMQSVPENGPINNMPMIPLVDHSDPRGSSISAQEQKMNGTVDGSARPSSAPASIERTATPYPKSFMEIMAMVQRGETPPGIKEVNDMPPNPNQQLPNPRLAPRIKPWEATQQVPQNSYGQLQGKVDGSISEMQYNGQSSQLNGRSFDGSDPSWKRKTPTITETEDEVEEPRVSSYSIGSKNWPGRDWVPPQTPSVAMPEAAVAIRKPKPSVQKQQLVSDSTMQPNDREEETARTADSSIRVEGASDGPLELSHQSEILEEHADEGSVH</sequence>
<evidence type="ECO:0000256" key="4">
    <source>
        <dbReference type="ARBA" id="ARBA00022692"/>
    </source>
</evidence>
<evidence type="ECO:0000256" key="8">
    <source>
        <dbReference type="ARBA" id="ARBA00023136"/>
    </source>
</evidence>
<dbReference type="InterPro" id="IPR040554">
    <property type="entry name" value="KPWE_PEX14_dom"/>
</dbReference>
<evidence type="ECO:0000256" key="15">
    <source>
        <dbReference type="SAM" id="MobiDB-lite"/>
    </source>
</evidence>
<dbReference type="PANTHER" id="PTHR23058">
    <property type="entry name" value="PEROXISOMAL MEMBRANE PROTEIN PEX14"/>
    <property type="match status" value="1"/>
</dbReference>
<dbReference type="Pfam" id="PF23020">
    <property type="entry name" value="PEX14-like_2nd"/>
    <property type="match status" value="1"/>
</dbReference>
<dbReference type="GO" id="GO:0005102">
    <property type="term" value="F:signaling receptor binding"/>
    <property type="evidence" value="ECO:0007669"/>
    <property type="project" value="TreeGrafter"/>
</dbReference>
<evidence type="ECO:0000256" key="5">
    <source>
        <dbReference type="ARBA" id="ARBA00022927"/>
    </source>
</evidence>
<dbReference type="Pfam" id="PF04695">
    <property type="entry name" value="Pex14_N"/>
    <property type="match status" value="1"/>
</dbReference>
<comment type="similarity">
    <text evidence="2 14">Belongs to the peroxin-14 family.</text>
</comment>
<dbReference type="InterPro" id="IPR054154">
    <property type="entry name" value="PEX14-like_M_plants"/>
</dbReference>
<feature type="compositionally biased region" description="Polar residues" evidence="15">
    <location>
        <begin position="329"/>
        <end position="341"/>
    </location>
</feature>
<evidence type="ECO:0000256" key="1">
    <source>
        <dbReference type="ARBA" id="ARBA00004549"/>
    </source>
</evidence>
<feature type="domain" description="Peroxisomal membrane protein PEX14-like KPWE" evidence="17">
    <location>
        <begin position="363"/>
        <end position="411"/>
    </location>
</feature>
<accession>A0A1D1Y414</accession>
<comment type="subcellular location">
    <subcellularLocation>
        <location evidence="1">Peroxisome membrane</location>
        <topology evidence="1">Single-pass membrane protein</topology>
    </subcellularLocation>
</comment>
<feature type="region of interest" description="Disordered" evidence="15">
    <location>
        <begin position="110"/>
        <end position="147"/>
    </location>
</feature>
<evidence type="ECO:0000256" key="7">
    <source>
        <dbReference type="ARBA" id="ARBA00023010"/>
    </source>
</evidence>
<dbReference type="GO" id="GO:1990429">
    <property type="term" value="C:peroxisomal importomer complex"/>
    <property type="evidence" value="ECO:0007669"/>
    <property type="project" value="TreeGrafter"/>
</dbReference>
<comment type="subunit">
    <text evidence="13">Interacts with PEX13; forming the PEX13-PEX14 docking complex. Interacts with PEX5 (via WxxxF/Y motifs).</text>
</comment>
<evidence type="ECO:0000256" key="6">
    <source>
        <dbReference type="ARBA" id="ARBA00022989"/>
    </source>
</evidence>
<feature type="domain" description="Peroxisome membrane anchor protein Pex14p N-terminal" evidence="16">
    <location>
        <begin position="68"/>
        <end position="112"/>
    </location>
</feature>
<proteinExistence type="inferred from homology"/>
<dbReference type="Gene3D" id="1.10.10.10">
    <property type="entry name" value="Winged helix-like DNA-binding domain superfamily/Winged helix DNA-binding domain"/>
    <property type="match status" value="1"/>
</dbReference>
<keyword evidence="4" id="KW-0812">Transmembrane</keyword>
<evidence type="ECO:0000259" key="17">
    <source>
        <dbReference type="Pfam" id="PF17733"/>
    </source>
</evidence>
<evidence type="ECO:0000259" key="16">
    <source>
        <dbReference type="Pfam" id="PF04695"/>
    </source>
</evidence>
<evidence type="ECO:0000256" key="3">
    <source>
        <dbReference type="ARBA" id="ARBA00022448"/>
    </source>
</evidence>
<evidence type="ECO:0000256" key="13">
    <source>
        <dbReference type="ARBA" id="ARBA00064754"/>
    </source>
</evidence>
<evidence type="ECO:0000256" key="12">
    <source>
        <dbReference type="ARBA" id="ARBA00053920"/>
    </source>
</evidence>
<name>A0A1D1Y414_9ARAE</name>
<dbReference type="Pfam" id="PF17733">
    <property type="entry name" value="KPWE_dom"/>
    <property type="match status" value="1"/>
</dbReference>
<keyword evidence="5 14" id="KW-0653">Protein transport</keyword>
<protein>
    <recommendedName>
        <fullName evidence="10 14">Peroxisomal membrane protein PEX14</fullName>
    </recommendedName>
    <alternativeName>
        <fullName evidence="11 14">Peroxin-14</fullName>
    </alternativeName>
</protein>
<evidence type="ECO:0000256" key="10">
    <source>
        <dbReference type="ARBA" id="ARBA00029502"/>
    </source>
</evidence>
<feature type="region of interest" description="Disordered" evidence="15">
    <location>
        <begin position="380"/>
        <end position="403"/>
    </location>
</feature>
<dbReference type="GO" id="GO:0005778">
    <property type="term" value="C:peroxisomal membrane"/>
    <property type="evidence" value="ECO:0007669"/>
    <property type="project" value="UniProtKB-SubCell"/>
</dbReference>
<evidence type="ECO:0000256" key="11">
    <source>
        <dbReference type="ARBA" id="ARBA00029691"/>
    </source>
</evidence>
<dbReference type="InterPro" id="IPR006785">
    <property type="entry name" value="Pex14_N"/>
</dbReference>
<evidence type="ECO:0000256" key="2">
    <source>
        <dbReference type="ARBA" id="ARBA00005443"/>
    </source>
</evidence>
<feature type="region of interest" description="Disordered" evidence="15">
    <location>
        <begin position="438"/>
        <end position="571"/>
    </location>
</feature>
<feature type="domain" description="Peroxisomal membrane protein PEX14 central plants" evidence="18">
    <location>
        <begin position="168"/>
        <end position="289"/>
    </location>
</feature>
<keyword evidence="6" id="KW-1133">Transmembrane helix</keyword>
<reference evidence="19" key="1">
    <citation type="submission" date="2015-07" db="EMBL/GenBank/DDBJ databases">
        <title>Transcriptome Assembly of Anthurium amnicola.</title>
        <authorList>
            <person name="Suzuki J."/>
        </authorList>
    </citation>
    <scope>NUCLEOTIDE SEQUENCE</scope>
</reference>
<dbReference type="FunFam" id="1.10.10.10:FF:000217">
    <property type="entry name" value="Peroxisomal membrane protein PEX14"/>
    <property type="match status" value="1"/>
</dbReference>
<gene>
    <name evidence="19" type="primary">PEX14_5</name>
    <name evidence="19" type="ORF">g.70354</name>
</gene>
<evidence type="ECO:0000313" key="19">
    <source>
        <dbReference type="EMBL" id="JAT49394.1"/>
    </source>
</evidence>
<dbReference type="InterPro" id="IPR025655">
    <property type="entry name" value="PEX14"/>
</dbReference>
<evidence type="ECO:0000259" key="18">
    <source>
        <dbReference type="Pfam" id="PF23020"/>
    </source>
</evidence>
<feature type="region of interest" description="Disordered" evidence="15">
    <location>
        <begin position="325"/>
        <end position="358"/>
    </location>
</feature>
<dbReference type="PANTHER" id="PTHR23058:SF0">
    <property type="entry name" value="PEROXISOMAL MEMBRANE PROTEIN PEX14"/>
    <property type="match status" value="1"/>
</dbReference>
<dbReference type="AlphaFoldDB" id="A0A1D1Y414"/>
<organism evidence="19">
    <name type="scientific">Anthurium amnicola</name>
    <dbReference type="NCBI Taxonomy" id="1678845"/>
    <lineage>
        <taxon>Eukaryota</taxon>
        <taxon>Viridiplantae</taxon>
        <taxon>Streptophyta</taxon>
        <taxon>Embryophyta</taxon>
        <taxon>Tracheophyta</taxon>
        <taxon>Spermatophyta</taxon>
        <taxon>Magnoliopsida</taxon>
        <taxon>Liliopsida</taxon>
        <taxon>Araceae</taxon>
        <taxon>Pothoideae</taxon>
        <taxon>Potheae</taxon>
        <taxon>Anthurium</taxon>
    </lineage>
</organism>
<keyword evidence="7" id="KW-0811">Translocation</keyword>
<evidence type="ECO:0000256" key="14">
    <source>
        <dbReference type="RuleBase" id="RU367032"/>
    </source>
</evidence>
<comment type="function">
    <text evidence="12 14">Component of the PEX13-PEX14 docking complex, a translocon channel that specifically mediates the import of peroxisomal cargo proteins bound to PEX5 receptor. The PEX13-PEX14 docking complex forms a large import pore which can be opened to a diameter of about 9 nm. Mechanistically, PEX5 receptor along with cargo proteins associates with the PEX14 subunit of the PEX13-PEX14 docking complex in the cytosol, leading to the insertion of the receptor into the organelle membrane with the concomitant translocation of the cargo into the peroxisome matrix.</text>
</comment>
<feature type="compositionally biased region" description="Basic and acidic residues" evidence="15">
    <location>
        <begin position="559"/>
        <end position="571"/>
    </location>
</feature>
<keyword evidence="9 14" id="KW-0576">Peroxisome</keyword>
<dbReference type="InterPro" id="IPR036388">
    <property type="entry name" value="WH-like_DNA-bd_sf"/>
</dbReference>
<feature type="compositionally biased region" description="Polar residues" evidence="15">
    <location>
        <begin position="127"/>
        <end position="147"/>
    </location>
</feature>